<keyword evidence="2" id="KW-1185">Reference proteome</keyword>
<dbReference type="EMBL" id="WHJF01000121">
    <property type="protein sequence ID" value="NHZ66227.1"/>
    <property type="molecule type" value="Genomic_DNA"/>
</dbReference>
<sequence>MPRLGRFFEVPISTNIERPLRLRWTNSSMSQEAMGGRFDRVVAILRRAELHDAQNGCAEKFELHLE</sequence>
<dbReference type="Proteomes" id="UP000610594">
    <property type="component" value="Unassembled WGS sequence"/>
</dbReference>
<protein>
    <submittedName>
        <fullName evidence="1">Ribonuclease inhibitor barstar</fullName>
    </submittedName>
</protein>
<name>A0ABX0MTZ9_9BURK</name>
<reference evidence="1 2" key="1">
    <citation type="submission" date="2019-10" db="EMBL/GenBank/DDBJ databases">
        <title>Taxonomy of Antarctic Massilia spp.: description of Massilia rubra sp. nov., Massilia aquatica sp. nov., Massilia mucilaginosa sp. nov., Massilia frigida sp. nov. isolated from streams, lakes and regoliths.</title>
        <authorList>
            <person name="Holochova P."/>
            <person name="Sedlacek I."/>
            <person name="Kralova S."/>
            <person name="Maslanova I."/>
            <person name="Busse H.-J."/>
            <person name="Stankova E."/>
            <person name="Vrbovska V."/>
            <person name="Kovarovic V."/>
            <person name="Bartak M."/>
            <person name="Svec P."/>
            <person name="Pantucek R."/>
        </authorList>
    </citation>
    <scope>NUCLEOTIDE SEQUENCE [LARGE SCALE GENOMIC DNA]</scope>
    <source>
        <strain evidence="1 2">CCM 8694</strain>
    </source>
</reference>
<comment type="caution">
    <text evidence="1">The sequence shown here is derived from an EMBL/GenBank/DDBJ whole genome shotgun (WGS) entry which is preliminary data.</text>
</comment>
<gene>
    <name evidence="1" type="ORF">F1735_28710</name>
</gene>
<evidence type="ECO:0000313" key="1">
    <source>
        <dbReference type="EMBL" id="NHZ66227.1"/>
    </source>
</evidence>
<proteinExistence type="predicted"/>
<accession>A0ABX0MTZ9</accession>
<organism evidence="1 2">
    <name type="scientific">Massilia genomosp. 1</name>
    <dbReference type="NCBI Taxonomy" id="2609280"/>
    <lineage>
        <taxon>Bacteria</taxon>
        <taxon>Pseudomonadati</taxon>
        <taxon>Pseudomonadota</taxon>
        <taxon>Betaproteobacteria</taxon>
        <taxon>Burkholderiales</taxon>
        <taxon>Oxalobacteraceae</taxon>
        <taxon>Telluria group</taxon>
        <taxon>Massilia</taxon>
    </lineage>
</organism>
<evidence type="ECO:0000313" key="2">
    <source>
        <dbReference type="Proteomes" id="UP000610594"/>
    </source>
</evidence>